<feature type="transmembrane region" description="Helical" evidence="4">
    <location>
        <begin position="454"/>
        <end position="474"/>
    </location>
</feature>
<dbReference type="InterPro" id="IPR052346">
    <property type="entry name" value="O-mannosyl-transferase_TMTC"/>
</dbReference>
<dbReference type="GO" id="GO:0030968">
    <property type="term" value="P:endoplasmic reticulum unfolded protein response"/>
    <property type="evidence" value="ECO:0007669"/>
    <property type="project" value="TreeGrafter"/>
</dbReference>
<keyword evidence="7" id="KW-1185">Reference proteome</keyword>
<reference evidence="5" key="1">
    <citation type="journal article" date="2021" name="Sci. Rep.">
        <title>Diploid genomic architecture of Nitzschia inconspicua, an elite biomass production diatom.</title>
        <authorList>
            <person name="Oliver A."/>
            <person name="Podell S."/>
            <person name="Pinowska A."/>
            <person name="Traller J.C."/>
            <person name="Smith S.R."/>
            <person name="McClure R."/>
            <person name="Beliaev A."/>
            <person name="Bohutskyi P."/>
            <person name="Hill E.A."/>
            <person name="Rabines A."/>
            <person name="Zheng H."/>
            <person name="Allen L.Z."/>
            <person name="Kuo A."/>
            <person name="Grigoriev I.V."/>
            <person name="Allen A.E."/>
            <person name="Hazlebeck D."/>
            <person name="Allen E.E."/>
        </authorList>
    </citation>
    <scope>NUCLEOTIDE SEQUENCE</scope>
    <source>
        <strain evidence="5">Hildebrandi</strain>
    </source>
</reference>
<evidence type="ECO:0000313" key="6">
    <source>
        <dbReference type="EMBL" id="KAG7361939.1"/>
    </source>
</evidence>
<evidence type="ECO:0000313" key="7">
    <source>
        <dbReference type="Proteomes" id="UP000693970"/>
    </source>
</evidence>
<keyword evidence="1" id="KW-0677">Repeat</keyword>
<protein>
    <submittedName>
        <fullName evidence="5">DUF1736 domain containing protein</fullName>
    </submittedName>
</protein>
<feature type="region of interest" description="Disordered" evidence="3">
    <location>
        <begin position="645"/>
        <end position="668"/>
    </location>
</feature>
<dbReference type="GO" id="GO:0000030">
    <property type="term" value="F:mannosyltransferase activity"/>
    <property type="evidence" value="ECO:0007669"/>
    <property type="project" value="TreeGrafter"/>
</dbReference>
<organism evidence="5 7">
    <name type="scientific">Nitzschia inconspicua</name>
    <dbReference type="NCBI Taxonomy" id="303405"/>
    <lineage>
        <taxon>Eukaryota</taxon>
        <taxon>Sar</taxon>
        <taxon>Stramenopiles</taxon>
        <taxon>Ochrophyta</taxon>
        <taxon>Bacillariophyta</taxon>
        <taxon>Bacillariophyceae</taxon>
        <taxon>Bacillariophycidae</taxon>
        <taxon>Bacillariales</taxon>
        <taxon>Bacillariaceae</taxon>
        <taxon>Nitzschia</taxon>
    </lineage>
</organism>
<keyword evidence="2" id="KW-0802">TPR repeat</keyword>
<evidence type="ECO:0000256" key="2">
    <source>
        <dbReference type="ARBA" id="ARBA00022803"/>
    </source>
</evidence>
<dbReference type="GO" id="GO:0035269">
    <property type="term" value="P:protein O-linked glycosylation via mannose"/>
    <property type="evidence" value="ECO:0007669"/>
    <property type="project" value="TreeGrafter"/>
</dbReference>
<keyword evidence="4" id="KW-0472">Membrane</keyword>
<accession>A0A9K3K3U7</accession>
<keyword evidence="4" id="KW-0812">Transmembrane</keyword>
<comment type="caution">
    <text evidence="5">The sequence shown here is derived from an EMBL/GenBank/DDBJ whole genome shotgun (WGS) entry which is preliminary data.</text>
</comment>
<dbReference type="PANTHER" id="PTHR44227">
    <property type="match status" value="1"/>
</dbReference>
<dbReference type="EMBL" id="JAGRRH010000012">
    <property type="protein sequence ID" value="KAG7361939.1"/>
    <property type="molecule type" value="Genomic_DNA"/>
</dbReference>
<reference evidence="5" key="2">
    <citation type="submission" date="2021-04" db="EMBL/GenBank/DDBJ databases">
        <authorList>
            <person name="Podell S."/>
        </authorList>
    </citation>
    <scope>NUCLEOTIDE SEQUENCE</scope>
    <source>
        <strain evidence="5">Hildebrandi</strain>
    </source>
</reference>
<evidence type="ECO:0000256" key="4">
    <source>
        <dbReference type="SAM" id="Phobius"/>
    </source>
</evidence>
<keyword evidence="4" id="KW-1133">Transmembrane helix</keyword>
<gene>
    <name evidence="6" type="ORF">IV203_025605</name>
    <name evidence="5" type="ORF">IV203_033416</name>
</gene>
<name>A0A9K3K3U7_9STRA</name>
<evidence type="ECO:0000313" key="5">
    <source>
        <dbReference type="EMBL" id="KAG7336606.1"/>
    </source>
</evidence>
<evidence type="ECO:0000256" key="1">
    <source>
        <dbReference type="ARBA" id="ARBA00022737"/>
    </source>
</evidence>
<dbReference type="AlphaFoldDB" id="A0A9K3K3U7"/>
<dbReference type="Proteomes" id="UP000693970">
    <property type="component" value="Unassembled WGS sequence"/>
</dbReference>
<feature type="transmembrane region" description="Helical" evidence="4">
    <location>
        <begin position="28"/>
        <end position="50"/>
    </location>
</feature>
<proteinExistence type="predicted"/>
<feature type="transmembrane region" description="Helical" evidence="4">
    <location>
        <begin position="420"/>
        <end position="442"/>
    </location>
</feature>
<feature type="transmembrane region" description="Helical" evidence="4">
    <location>
        <begin position="393"/>
        <end position="414"/>
    </location>
</feature>
<evidence type="ECO:0000256" key="3">
    <source>
        <dbReference type="SAM" id="MobiDB-lite"/>
    </source>
</evidence>
<dbReference type="GO" id="GO:0005783">
    <property type="term" value="C:endoplasmic reticulum"/>
    <property type="evidence" value="ECO:0007669"/>
    <property type="project" value="TreeGrafter"/>
</dbReference>
<dbReference type="EMBL" id="JAGRRH010000115">
    <property type="protein sequence ID" value="KAG7336606.1"/>
    <property type="molecule type" value="Genomic_DNA"/>
</dbReference>
<sequence length="668" mass="76697">MKEEKHPVPLDSQERQQVQRITYHPRWILIRLCQVTVHIVCIVMYLIPILQPNEYGGPTLDEIHIMSPDQKDIHDPSTSMKTIFSNDYWGRPMNAPNSHKSWRPLTILSFRYLKSMGGILSFLSSLVGNHHDSTQLQLTTHRIINILTHAAAGEMVGILATQLLLFTTASVPWLLQLIVKLLFCLHPTHVEVTANAANRNHILAVLCSTILCFPSQHGTSTTSTTTTSTTTPIWLFVPTLVAGYLASETFLFQIPAAMVTMVVITYNNNQQQQQQQQQQRQQQQRVVLIDYIQAVYSQWPRLLLLGSSIGIYYGGRAYFDTLDIPEGLIRPAENPFYHFVGIHRVRNYLYVIALHLHKSWWIVPFLPNPLGFSHEYGYDCIPAIESWDEERMVSVYVMGLVLLVSLVIAMISLFSKRSHAGTVFGMIAIHWAWMLSLFPISGLVKVGTFVSDRIVVASTVSVTWILGILLYWYLVECFANNNKLPFRPLQGILLLWWIMTSYMTIHHRTLEWMDSISLLNSALETCPRFAKAHMEVSKIHSGLFPSLFNLTKSRYHLEIARDIDPNLCDVHQQFAHVSIQQGRYREYEEELTQAVLCPFTMGGALPMWQRYWQIALESAPPGTLQRTEVEERQTYYTRIIQEAVQEAQRTEEEKTRTTSSQQQKNKKK</sequence>
<feature type="compositionally biased region" description="Low complexity" evidence="3">
    <location>
        <begin position="657"/>
        <end position="668"/>
    </location>
</feature>
<dbReference type="OrthoDB" id="66906at2759"/>
<dbReference type="PANTHER" id="PTHR44227:SF3">
    <property type="entry name" value="PROTEIN O-MANNOSYL-TRANSFERASE TMTC4"/>
    <property type="match status" value="1"/>
</dbReference>